<dbReference type="Proteomes" id="UP000257109">
    <property type="component" value="Unassembled WGS sequence"/>
</dbReference>
<keyword evidence="1" id="KW-1133">Transmembrane helix</keyword>
<keyword evidence="1" id="KW-0472">Membrane</keyword>
<keyword evidence="3" id="KW-1185">Reference proteome</keyword>
<feature type="non-terminal residue" evidence="2">
    <location>
        <position position="1"/>
    </location>
</feature>
<comment type="caution">
    <text evidence="2">The sequence shown here is derived from an EMBL/GenBank/DDBJ whole genome shotgun (WGS) entry which is preliminary data.</text>
</comment>
<feature type="transmembrane region" description="Helical" evidence="1">
    <location>
        <begin position="12"/>
        <end position="33"/>
    </location>
</feature>
<dbReference type="EMBL" id="QJKJ01007647">
    <property type="protein sequence ID" value="RDX82397.1"/>
    <property type="molecule type" value="Genomic_DNA"/>
</dbReference>
<evidence type="ECO:0000313" key="3">
    <source>
        <dbReference type="Proteomes" id="UP000257109"/>
    </source>
</evidence>
<dbReference type="AlphaFoldDB" id="A0A371FVM8"/>
<accession>A0A371FVM8</accession>
<proteinExistence type="predicted"/>
<evidence type="ECO:0000313" key="2">
    <source>
        <dbReference type="EMBL" id="RDX82397.1"/>
    </source>
</evidence>
<evidence type="ECO:0000256" key="1">
    <source>
        <dbReference type="SAM" id="Phobius"/>
    </source>
</evidence>
<name>A0A371FVM8_MUCPR</name>
<gene>
    <name evidence="2" type="ORF">CR513_36822</name>
</gene>
<organism evidence="2 3">
    <name type="scientific">Mucuna pruriens</name>
    <name type="common">Velvet bean</name>
    <name type="synonym">Dolichos pruriens</name>
    <dbReference type="NCBI Taxonomy" id="157652"/>
    <lineage>
        <taxon>Eukaryota</taxon>
        <taxon>Viridiplantae</taxon>
        <taxon>Streptophyta</taxon>
        <taxon>Embryophyta</taxon>
        <taxon>Tracheophyta</taxon>
        <taxon>Spermatophyta</taxon>
        <taxon>Magnoliopsida</taxon>
        <taxon>eudicotyledons</taxon>
        <taxon>Gunneridae</taxon>
        <taxon>Pentapetalae</taxon>
        <taxon>rosids</taxon>
        <taxon>fabids</taxon>
        <taxon>Fabales</taxon>
        <taxon>Fabaceae</taxon>
        <taxon>Papilionoideae</taxon>
        <taxon>50 kb inversion clade</taxon>
        <taxon>NPAAA clade</taxon>
        <taxon>indigoferoid/millettioid clade</taxon>
        <taxon>Phaseoleae</taxon>
        <taxon>Mucuna</taxon>
    </lineage>
</organism>
<protein>
    <submittedName>
        <fullName evidence="2">Uncharacterized protein</fullName>
    </submittedName>
</protein>
<sequence length="109" mass="12801">MNAFSTRHALIAILETKTLVLVSLLPYIMAFYLKEKGYVCQGAPFSYCLQGRHMKEALSVTLENLRRCLTCKLTKSRDFAQDIEKWPISFHVIRVMMLHMWPIFSLEMW</sequence>
<keyword evidence="1" id="KW-0812">Transmembrane</keyword>
<reference evidence="2" key="1">
    <citation type="submission" date="2018-05" db="EMBL/GenBank/DDBJ databases">
        <title>Draft genome of Mucuna pruriens seed.</title>
        <authorList>
            <person name="Nnadi N.E."/>
            <person name="Vos R."/>
            <person name="Hasami M.H."/>
            <person name="Devisetty U.K."/>
            <person name="Aguiy J.C."/>
        </authorList>
    </citation>
    <scope>NUCLEOTIDE SEQUENCE [LARGE SCALE GENOMIC DNA]</scope>
    <source>
        <strain evidence="2">JCA_2017</strain>
    </source>
</reference>